<sequence>MRTKSSEKAASDDQGTPLARDAVREGCPPLGLETLKITDFQLHASTSKRYGLGAHRGRLNIQAGINENDFYDGAWCAGRNDLHQWIEVDARRLTKFTGVITQGRNSLWLSDWVTSYKVMVSNDSHTWVTVKNGSGDMIFEGNSEKEIPVLNELPIPMVARYIRINPQSWFDNGSICLRMEILGCPLPDPNNYYHRRNEMTTTDDLDFKHHNYKAMRQLMKVVNEMCPNITRIYNIGKSHQGLKLYAVEISDHPGEHEVGGSGDQGSHSLDGKNPLRAGWQLAGGRAGGGLPLRHGEVPVEDPGAYPHARRPRLPLAGLLLRLHSPPHDGRQEEGVPHGRLPEGGWDRQWGFLAHCGWKSQRFQLPSHKLLRAVHLRGL</sequence>
<reference evidence="4" key="2">
    <citation type="submission" date="2025-08" db="UniProtKB">
        <authorList>
            <consortium name="Ensembl"/>
        </authorList>
    </citation>
    <scope>IDENTIFICATION</scope>
</reference>
<dbReference type="AlphaFoldDB" id="A0A8C2SIK8"/>
<evidence type="ECO:0000259" key="3">
    <source>
        <dbReference type="PROSITE" id="PS50022"/>
    </source>
</evidence>
<dbReference type="PANTHER" id="PTHR24543">
    <property type="entry name" value="MULTICOPPER OXIDASE-RELATED"/>
    <property type="match status" value="1"/>
</dbReference>
<dbReference type="FunFam" id="2.60.120.260:FF:000035">
    <property type="entry name" value="probable carboxypeptidase X1 isoform X2"/>
    <property type="match status" value="1"/>
</dbReference>
<feature type="domain" description="F5/8 type C" evidence="3">
    <location>
        <begin position="25"/>
        <end position="184"/>
    </location>
</feature>
<dbReference type="SUPFAM" id="SSF49785">
    <property type="entry name" value="Galactose-binding domain-like"/>
    <property type="match status" value="1"/>
</dbReference>
<feature type="region of interest" description="Disordered" evidence="2">
    <location>
        <begin position="1"/>
        <end position="23"/>
    </location>
</feature>
<dbReference type="InterPro" id="IPR008979">
    <property type="entry name" value="Galactose-bd-like_sf"/>
</dbReference>
<accession>A0A8C2SIK8</accession>
<dbReference type="Pfam" id="PF00754">
    <property type="entry name" value="F5_F8_type_C"/>
    <property type="match status" value="1"/>
</dbReference>
<protein>
    <recommendedName>
        <fullName evidence="3">F5/8 type C domain-containing protein</fullName>
    </recommendedName>
</protein>
<name>A0A8C2SIK8_CAPHI</name>
<dbReference type="PROSITE" id="PS01286">
    <property type="entry name" value="FA58C_2"/>
    <property type="match status" value="1"/>
</dbReference>
<dbReference type="Gene3D" id="2.60.120.260">
    <property type="entry name" value="Galactose-binding domain-like"/>
    <property type="match status" value="1"/>
</dbReference>
<evidence type="ECO:0000256" key="1">
    <source>
        <dbReference type="ARBA" id="ARBA00005988"/>
    </source>
</evidence>
<evidence type="ECO:0000256" key="2">
    <source>
        <dbReference type="SAM" id="MobiDB-lite"/>
    </source>
</evidence>
<dbReference type="Gene3D" id="3.40.630.10">
    <property type="entry name" value="Zn peptidases"/>
    <property type="match status" value="1"/>
</dbReference>
<proteinExistence type="inferred from homology"/>
<organism evidence="4">
    <name type="scientific">Capra hircus</name>
    <name type="common">Goat</name>
    <dbReference type="NCBI Taxonomy" id="9925"/>
    <lineage>
        <taxon>Eukaryota</taxon>
        <taxon>Metazoa</taxon>
        <taxon>Chordata</taxon>
        <taxon>Craniata</taxon>
        <taxon>Vertebrata</taxon>
        <taxon>Euteleostomi</taxon>
        <taxon>Mammalia</taxon>
        <taxon>Eutheria</taxon>
        <taxon>Laurasiatheria</taxon>
        <taxon>Artiodactyla</taxon>
        <taxon>Ruminantia</taxon>
        <taxon>Pecora</taxon>
        <taxon>Bovidae</taxon>
        <taxon>Caprinae</taxon>
        <taxon>Capra</taxon>
    </lineage>
</organism>
<dbReference type="CDD" id="cd00057">
    <property type="entry name" value="FA58C"/>
    <property type="match status" value="1"/>
</dbReference>
<dbReference type="PROSITE" id="PS01285">
    <property type="entry name" value="FA58C_1"/>
    <property type="match status" value="1"/>
</dbReference>
<dbReference type="InterPro" id="IPR000834">
    <property type="entry name" value="Peptidase_M14"/>
</dbReference>
<feature type="compositionally biased region" description="Basic and acidic residues" evidence="2">
    <location>
        <begin position="1"/>
        <end position="11"/>
    </location>
</feature>
<dbReference type="GO" id="GO:0004181">
    <property type="term" value="F:metallocarboxypeptidase activity"/>
    <property type="evidence" value="ECO:0007669"/>
    <property type="project" value="InterPro"/>
</dbReference>
<dbReference type="SUPFAM" id="SSF53187">
    <property type="entry name" value="Zn-dependent exopeptidases"/>
    <property type="match status" value="1"/>
</dbReference>
<dbReference type="PROSITE" id="PS50022">
    <property type="entry name" value="FA58C_3"/>
    <property type="match status" value="1"/>
</dbReference>
<dbReference type="GO" id="GO:0006508">
    <property type="term" value="P:proteolysis"/>
    <property type="evidence" value="ECO:0007669"/>
    <property type="project" value="InterPro"/>
</dbReference>
<dbReference type="Pfam" id="PF00246">
    <property type="entry name" value="Peptidase_M14"/>
    <property type="match status" value="1"/>
</dbReference>
<evidence type="ECO:0000313" key="4">
    <source>
        <dbReference type="Ensembl" id="ENSCHIP00010044501.1"/>
    </source>
</evidence>
<dbReference type="Ensembl" id="ENSCHIT00010061760.1">
    <property type="protein sequence ID" value="ENSCHIP00010044501.1"/>
    <property type="gene ID" value="ENSCHIG00010032275.1"/>
</dbReference>
<comment type="similarity">
    <text evidence="1">Belongs to the peptidase M14 family.</text>
</comment>
<dbReference type="PANTHER" id="PTHR24543:SF291">
    <property type="entry name" value="SMOKE ALARM, ISOFORM D"/>
    <property type="match status" value="1"/>
</dbReference>
<dbReference type="GO" id="GO:0008270">
    <property type="term" value="F:zinc ion binding"/>
    <property type="evidence" value="ECO:0007669"/>
    <property type="project" value="InterPro"/>
</dbReference>
<dbReference type="InterPro" id="IPR000421">
    <property type="entry name" value="FA58C"/>
</dbReference>
<reference evidence="4" key="1">
    <citation type="submission" date="2019-03" db="EMBL/GenBank/DDBJ databases">
        <title>Genome sequencing and reference-guided assembly of Black Bengal Goat (Capra hircus).</title>
        <authorList>
            <person name="Siddiki A.Z."/>
            <person name="Baten A."/>
            <person name="Billah M."/>
            <person name="Alam M.A.U."/>
            <person name="Shawrob K.S.M."/>
            <person name="Saha S."/>
            <person name="Chowdhury M."/>
            <person name="Rahman A.H."/>
            <person name="Stear M."/>
            <person name="Miah G."/>
            <person name="Das G.B."/>
            <person name="Hossain M.M."/>
            <person name="Kumkum M."/>
            <person name="Islam M.S."/>
            <person name="Mollah A.M."/>
            <person name="Ahsan A."/>
            <person name="Tusar F."/>
            <person name="Khan M.K.I."/>
        </authorList>
    </citation>
    <scope>NUCLEOTIDE SEQUENCE [LARGE SCALE GENOMIC DNA]</scope>
</reference>
<dbReference type="SMART" id="SM00231">
    <property type="entry name" value="FA58C"/>
    <property type="match status" value="1"/>
</dbReference>